<gene>
    <name evidence="1" type="ORF">NCTC13038_03137</name>
</gene>
<dbReference type="AlphaFoldDB" id="A0A485BZS6"/>
<evidence type="ECO:0000313" key="2">
    <source>
        <dbReference type="Proteomes" id="UP000332594"/>
    </source>
</evidence>
<reference evidence="1 2" key="1">
    <citation type="submission" date="2019-03" db="EMBL/GenBank/DDBJ databases">
        <authorList>
            <consortium name="Pathogen Informatics"/>
        </authorList>
    </citation>
    <scope>NUCLEOTIDE SEQUENCE [LARGE SCALE GENOMIC DNA]</scope>
    <source>
        <strain evidence="1 2">NCTC13038</strain>
    </source>
</reference>
<accession>A0A485BZS6</accession>
<sequence>MGELPELIVFQMNGEVFGRNLFPRSKRITLIKIRVGGSACIRFTSNRIPEPVREYACGRKDDYERITEVF</sequence>
<organism evidence="1 2">
    <name type="scientific">Raoultella terrigena</name>
    <name type="common">Klebsiella terrigena</name>
    <dbReference type="NCBI Taxonomy" id="577"/>
    <lineage>
        <taxon>Bacteria</taxon>
        <taxon>Pseudomonadati</taxon>
        <taxon>Pseudomonadota</taxon>
        <taxon>Gammaproteobacteria</taxon>
        <taxon>Enterobacterales</taxon>
        <taxon>Enterobacteriaceae</taxon>
        <taxon>Klebsiella/Raoultella group</taxon>
        <taxon>Raoultella</taxon>
    </lineage>
</organism>
<dbReference type="EMBL" id="CAADJG010000002">
    <property type="protein sequence ID" value="VFS74039.1"/>
    <property type="molecule type" value="Genomic_DNA"/>
</dbReference>
<dbReference type="Proteomes" id="UP000332594">
    <property type="component" value="Unassembled WGS sequence"/>
</dbReference>
<name>A0A485BZS6_RAOTE</name>
<evidence type="ECO:0000313" key="1">
    <source>
        <dbReference type="EMBL" id="VFS74039.1"/>
    </source>
</evidence>
<proteinExistence type="predicted"/>
<protein>
    <submittedName>
        <fullName evidence="1">Uncharacterized protein</fullName>
    </submittedName>
</protein>